<reference evidence="1 2" key="1">
    <citation type="journal article" date="2015" name="Nature">
        <title>rRNA introns, odd ribosomes, and small enigmatic genomes across a large radiation of phyla.</title>
        <authorList>
            <person name="Brown C.T."/>
            <person name="Hug L.A."/>
            <person name="Thomas B.C."/>
            <person name="Sharon I."/>
            <person name="Castelle C.J."/>
            <person name="Singh A."/>
            <person name="Wilkins M.J."/>
            <person name="Williams K.H."/>
            <person name="Banfield J.F."/>
        </authorList>
    </citation>
    <scope>NUCLEOTIDE SEQUENCE [LARGE SCALE GENOMIC DNA]</scope>
</reference>
<dbReference type="EMBL" id="LBXB01000009">
    <property type="protein sequence ID" value="KKR20037.1"/>
    <property type="molecule type" value="Genomic_DNA"/>
</dbReference>
<protein>
    <submittedName>
        <fullName evidence="1">Uncharacterized protein</fullName>
    </submittedName>
</protein>
<dbReference type="Proteomes" id="UP000034656">
    <property type="component" value="Unassembled WGS sequence"/>
</dbReference>
<evidence type="ECO:0000313" key="1">
    <source>
        <dbReference type="EMBL" id="KKR20037.1"/>
    </source>
</evidence>
<organism evidence="1 2">
    <name type="scientific">Candidatus Nomurabacteria bacterium GW2011_GWC2_39_41</name>
    <dbReference type="NCBI Taxonomy" id="1618754"/>
    <lineage>
        <taxon>Bacteria</taxon>
        <taxon>Candidatus Nomuraibacteriota</taxon>
    </lineage>
</organism>
<accession>A0A837HQE2</accession>
<name>A0A837HQE2_9BACT</name>
<comment type="caution">
    <text evidence="1">The sequence shown here is derived from an EMBL/GenBank/DDBJ whole genome shotgun (WGS) entry which is preliminary data.</text>
</comment>
<dbReference type="AlphaFoldDB" id="A0A837HQE2"/>
<proteinExistence type="predicted"/>
<gene>
    <name evidence="1" type="ORF">UT51_C0009G0011</name>
</gene>
<evidence type="ECO:0000313" key="2">
    <source>
        <dbReference type="Proteomes" id="UP000034656"/>
    </source>
</evidence>
<sequence>MAKNKIYEMETVEIPVKIPVIVKSEKEKYLELYQTLKDLNVRSISDLENLIANCK</sequence>